<dbReference type="EC" id="2.1.1.35" evidence="4"/>
<dbReference type="Gene3D" id="2.40.50.1070">
    <property type="match status" value="1"/>
</dbReference>
<dbReference type="Gene3D" id="3.30.70.330">
    <property type="match status" value="1"/>
</dbReference>
<evidence type="ECO:0000256" key="4">
    <source>
        <dbReference type="ARBA" id="ARBA00033763"/>
    </source>
</evidence>
<comment type="caution">
    <text evidence="9">The sequence shown here is derived from an EMBL/GenBank/DDBJ whole genome shotgun (WGS) entry which is preliminary data.</text>
</comment>
<dbReference type="GO" id="GO:0032259">
    <property type="term" value="P:methylation"/>
    <property type="evidence" value="ECO:0007669"/>
    <property type="project" value="UniProtKB-KW"/>
</dbReference>
<dbReference type="GO" id="GO:0003723">
    <property type="term" value="F:RNA binding"/>
    <property type="evidence" value="ECO:0007669"/>
    <property type="project" value="TreeGrafter"/>
</dbReference>
<dbReference type="PANTHER" id="PTHR45904:SF2">
    <property type="entry name" value="TRNA (URACIL-5-)-METHYLTRANSFERASE HOMOLOG A"/>
    <property type="match status" value="1"/>
</dbReference>
<keyword evidence="2 6" id="KW-0808">Transferase</keyword>
<dbReference type="InterPro" id="IPR035979">
    <property type="entry name" value="RBD_domain_sf"/>
</dbReference>
<dbReference type="SUPFAM" id="SSF53335">
    <property type="entry name" value="S-adenosyl-L-methionine-dependent methyltransferases"/>
    <property type="match status" value="1"/>
</dbReference>
<organism evidence="9 10">
    <name type="scientific">Oryctes borbonicus</name>
    <dbReference type="NCBI Taxonomy" id="1629725"/>
    <lineage>
        <taxon>Eukaryota</taxon>
        <taxon>Metazoa</taxon>
        <taxon>Ecdysozoa</taxon>
        <taxon>Arthropoda</taxon>
        <taxon>Hexapoda</taxon>
        <taxon>Insecta</taxon>
        <taxon>Pterygota</taxon>
        <taxon>Neoptera</taxon>
        <taxon>Endopterygota</taxon>
        <taxon>Coleoptera</taxon>
        <taxon>Polyphaga</taxon>
        <taxon>Scarabaeiformia</taxon>
        <taxon>Scarabaeidae</taxon>
        <taxon>Dynastinae</taxon>
        <taxon>Oryctes</taxon>
    </lineage>
</organism>
<dbReference type="InterPro" id="IPR029063">
    <property type="entry name" value="SAM-dependent_MTases_sf"/>
</dbReference>
<feature type="region of interest" description="Disordered" evidence="7">
    <location>
        <begin position="1"/>
        <end position="25"/>
    </location>
</feature>
<feature type="compositionally biased region" description="Polar residues" evidence="7">
    <location>
        <begin position="1"/>
        <end position="11"/>
    </location>
</feature>
<dbReference type="InterPro" id="IPR025714">
    <property type="entry name" value="Methyltranfer_dom"/>
</dbReference>
<evidence type="ECO:0000313" key="9">
    <source>
        <dbReference type="EMBL" id="KRT80105.1"/>
    </source>
</evidence>
<accession>A0A0T6AY94</accession>
<comment type="catalytic activity">
    <reaction evidence="5">
        <text>uridine(54) in tRNA + S-adenosyl-L-methionine = 5-methyluridine(54) in tRNA + S-adenosyl-L-homocysteine + H(+)</text>
        <dbReference type="Rhea" id="RHEA:42712"/>
        <dbReference type="Rhea" id="RHEA-COMP:10167"/>
        <dbReference type="Rhea" id="RHEA-COMP:10193"/>
        <dbReference type="ChEBI" id="CHEBI:15378"/>
        <dbReference type="ChEBI" id="CHEBI:57856"/>
        <dbReference type="ChEBI" id="CHEBI:59789"/>
        <dbReference type="ChEBI" id="CHEBI:65315"/>
        <dbReference type="ChEBI" id="CHEBI:74447"/>
        <dbReference type="EC" id="2.1.1.35"/>
    </reaction>
    <physiologicalReaction direction="left-to-right" evidence="5">
        <dbReference type="Rhea" id="RHEA:42713"/>
    </physiologicalReaction>
</comment>
<dbReference type="InterPro" id="IPR045850">
    <property type="entry name" value="TRM2_met"/>
</dbReference>
<dbReference type="Proteomes" id="UP000051574">
    <property type="component" value="Unassembled WGS sequence"/>
</dbReference>
<feature type="binding site" evidence="6">
    <location>
        <position position="438"/>
    </location>
    <ligand>
        <name>S-adenosyl-L-methionine</name>
        <dbReference type="ChEBI" id="CHEBI:59789"/>
    </ligand>
</feature>
<feature type="compositionally biased region" description="Basic and acidic residues" evidence="7">
    <location>
        <begin position="12"/>
        <end position="25"/>
    </location>
</feature>
<dbReference type="InterPro" id="IPR012677">
    <property type="entry name" value="Nucleotide-bd_a/b_plait_sf"/>
</dbReference>
<comment type="similarity">
    <text evidence="6">Belongs to the class I-like SAM-binding methyltransferase superfamily. RNA M5U methyltransferase family.</text>
</comment>
<feature type="non-terminal residue" evidence="9">
    <location>
        <position position="510"/>
    </location>
</feature>
<keyword evidence="3 6" id="KW-0949">S-adenosyl-L-methionine</keyword>
<comment type="caution">
    <text evidence="6">Lacks conserved residue(s) required for the propagation of feature annotation.</text>
</comment>
<evidence type="ECO:0000259" key="8">
    <source>
        <dbReference type="Pfam" id="PF13847"/>
    </source>
</evidence>
<evidence type="ECO:0000256" key="6">
    <source>
        <dbReference type="PROSITE-ProRule" id="PRU01024"/>
    </source>
</evidence>
<keyword evidence="10" id="KW-1185">Reference proteome</keyword>
<evidence type="ECO:0000256" key="1">
    <source>
        <dbReference type="ARBA" id="ARBA00022603"/>
    </source>
</evidence>
<dbReference type="SUPFAM" id="SSF54928">
    <property type="entry name" value="RNA-binding domain, RBD"/>
    <property type="match status" value="1"/>
</dbReference>
<dbReference type="OrthoDB" id="10250660at2759"/>
<dbReference type="AlphaFoldDB" id="A0A0T6AY94"/>
<gene>
    <name evidence="9" type="ORF">AMK59_8540</name>
</gene>
<proteinExistence type="inferred from homology"/>
<dbReference type="CDD" id="cd02440">
    <property type="entry name" value="AdoMet_MTases"/>
    <property type="match status" value="1"/>
</dbReference>
<feature type="binding site" evidence="6">
    <location>
        <position position="388"/>
    </location>
    <ligand>
        <name>S-adenosyl-L-methionine</name>
        <dbReference type="ChEBI" id="CHEBI:59789"/>
    </ligand>
</feature>
<protein>
    <recommendedName>
        <fullName evidence="4">tRNA (uracil(54)-C(5))-methyltransferase</fullName>
        <ecNumber evidence="4">2.1.1.35</ecNumber>
    </recommendedName>
</protein>
<evidence type="ECO:0000313" key="10">
    <source>
        <dbReference type="Proteomes" id="UP000051574"/>
    </source>
</evidence>
<evidence type="ECO:0000256" key="7">
    <source>
        <dbReference type="SAM" id="MobiDB-lite"/>
    </source>
</evidence>
<feature type="domain" description="Methyltransferase" evidence="8">
    <location>
        <begin position="410"/>
        <end position="483"/>
    </location>
</feature>
<dbReference type="Gene3D" id="3.40.50.150">
    <property type="entry name" value="Vaccinia Virus protein VP39"/>
    <property type="match status" value="1"/>
</dbReference>
<dbReference type="InterPro" id="IPR010280">
    <property type="entry name" value="U5_MeTrfase_fam"/>
</dbReference>
<reference evidence="9 10" key="1">
    <citation type="submission" date="2015-09" db="EMBL/GenBank/DDBJ databases">
        <title>Draft genome of the scarab beetle Oryctes borbonicus.</title>
        <authorList>
            <person name="Meyer J.M."/>
            <person name="Markov G.V."/>
            <person name="Baskaran P."/>
            <person name="Herrmann M."/>
            <person name="Sommer R.J."/>
            <person name="Roedelsperger C."/>
        </authorList>
    </citation>
    <scope>NUCLEOTIDE SEQUENCE [LARGE SCALE GENOMIC DNA]</scope>
    <source>
        <strain evidence="9">OB123</strain>
        <tissue evidence="9">Whole animal</tissue>
    </source>
</reference>
<sequence>MTDEINTNLSTKIEETDYSNDKNAEDNPYAYLERDFSSENFKIEVKNLPKYYGINEFRKLLNEKLKLASNKIKVIRKNSPFIFVCFRSNEDRENAIKAITNFKWKGKLLTAIKAKPAPDPLVKKRKDIENNGSNKKFKHDGRSLVERLKSSTVPLWNVPYEEQLKMKEEEIRKILTKFGNDLAHQNSELQEWLQTQKETYDGLPCELLTIRHSENINGYRNKCEFTVGLNEETKLPTVGFRIGSYVNGVTGIGPIDDLPHIPDSMKIAVTLYEKFVRSYKLEVYNPELQTGHFRQLTARSAKDQLMLVFGMHPQNLSTEAIAKFKEDVVEYFVGGEGKEANVTSMYYQELTKKLSGEDYVTEHLHGDTHIHEKILDLNFRISPAAFFQINTAAAEILYKSAIELACPSQSSTVVDICCGTGTIGLCFAKSCEQVLGLELITQAVDDAKENAKANGIENSEFFAGKAEDILSSICYRAKSDDVIGIIDPPRAGLHQKAVIHLRKVRKMKKL</sequence>
<evidence type="ECO:0000256" key="3">
    <source>
        <dbReference type="ARBA" id="ARBA00022691"/>
    </source>
</evidence>
<feature type="binding site" evidence="6">
    <location>
        <position position="487"/>
    </location>
    <ligand>
        <name>S-adenosyl-L-methionine</name>
        <dbReference type="ChEBI" id="CHEBI:59789"/>
    </ligand>
</feature>
<dbReference type="PROSITE" id="PS51687">
    <property type="entry name" value="SAM_MT_RNA_M5U"/>
    <property type="match status" value="1"/>
</dbReference>
<name>A0A0T6AY94_9SCAR</name>
<evidence type="ECO:0000256" key="5">
    <source>
        <dbReference type="ARBA" id="ARBA00047278"/>
    </source>
</evidence>
<dbReference type="EMBL" id="LJIG01022527">
    <property type="protein sequence ID" value="KRT80105.1"/>
    <property type="molecule type" value="Genomic_DNA"/>
</dbReference>
<dbReference type="GO" id="GO:0006396">
    <property type="term" value="P:RNA processing"/>
    <property type="evidence" value="ECO:0007669"/>
    <property type="project" value="InterPro"/>
</dbReference>
<evidence type="ECO:0000256" key="2">
    <source>
        <dbReference type="ARBA" id="ARBA00022679"/>
    </source>
</evidence>
<dbReference type="Pfam" id="PF13847">
    <property type="entry name" value="Methyltransf_31"/>
    <property type="match status" value="1"/>
</dbReference>
<keyword evidence="1 6" id="KW-0489">Methyltransferase</keyword>
<dbReference type="GO" id="GO:0030697">
    <property type="term" value="F:tRNA (uracil(54)-C5)-methyltransferase activity, S-adenosyl methionine-dependent"/>
    <property type="evidence" value="ECO:0007669"/>
    <property type="project" value="UniProtKB-EC"/>
</dbReference>
<dbReference type="PANTHER" id="PTHR45904">
    <property type="entry name" value="TRNA (URACIL-5-)-METHYLTRANSFERASE"/>
    <property type="match status" value="1"/>
</dbReference>